<dbReference type="Pfam" id="PF11901">
    <property type="entry name" value="DM9"/>
    <property type="match status" value="1"/>
</dbReference>
<dbReference type="InterPro" id="IPR006616">
    <property type="entry name" value="DM9_repeat"/>
</dbReference>
<keyword evidence="1" id="KW-0732">Signal</keyword>
<dbReference type="EMBL" id="VWZO01015175">
    <property type="protein sequence ID" value="NXH18487.1"/>
    <property type="molecule type" value="Genomic_DNA"/>
</dbReference>
<dbReference type="OrthoDB" id="1925699at2759"/>
<dbReference type="CDD" id="cd20220">
    <property type="entry name" value="PFM_natterin-3-like"/>
    <property type="match status" value="1"/>
</dbReference>
<dbReference type="SUPFAM" id="SSF56973">
    <property type="entry name" value="Aerolisin/ETX pore-forming domain"/>
    <property type="match status" value="1"/>
</dbReference>
<dbReference type="Proteomes" id="UP000534107">
    <property type="component" value="Unassembled WGS sequence"/>
</dbReference>
<organism evidence="2 3">
    <name type="scientific">Bucco capensis</name>
    <name type="common">collared puffbird</name>
    <dbReference type="NCBI Taxonomy" id="135168"/>
    <lineage>
        <taxon>Eukaryota</taxon>
        <taxon>Metazoa</taxon>
        <taxon>Chordata</taxon>
        <taxon>Craniata</taxon>
        <taxon>Vertebrata</taxon>
        <taxon>Euteleostomi</taxon>
        <taxon>Archelosauria</taxon>
        <taxon>Archosauria</taxon>
        <taxon>Dinosauria</taxon>
        <taxon>Saurischia</taxon>
        <taxon>Theropoda</taxon>
        <taxon>Coelurosauria</taxon>
        <taxon>Aves</taxon>
        <taxon>Neognathae</taxon>
        <taxon>Neoaves</taxon>
        <taxon>Telluraves</taxon>
        <taxon>Coraciimorphae</taxon>
        <taxon>Piciformes</taxon>
        <taxon>Bucconidae</taxon>
        <taxon>Bucco</taxon>
    </lineage>
</organism>
<feature type="non-terminal residue" evidence="2">
    <location>
        <position position="1"/>
    </location>
</feature>
<feature type="non-terminal residue" evidence="2">
    <location>
        <position position="365"/>
    </location>
</feature>
<dbReference type="AlphaFoldDB" id="A0A7K9HXC0"/>
<evidence type="ECO:0000256" key="1">
    <source>
        <dbReference type="SAM" id="SignalP"/>
    </source>
</evidence>
<name>A0A7K9HXC0_9PICI</name>
<accession>A0A7K9HXC0</accession>
<dbReference type="PANTHER" id="PTHR31649">
    <property type="entry name" value="AGAP009604-PA"/>
    <property type="match status" value="1"/>
</dbReference>
<feature type="signal peptide" evidence="1">
    <location>
        <begin position="1"/>
        <end position="17"/>
    </location>
</feature>
<dbReference type="Gene3D" id="2.170.15.10">
    <property type="entry name" value="Proaerolysin, chain A, domain 3"/>
    <property type="match status" value="1"/>
</dbReference>
<reference evidence="2 3" key="1">
    <citation type="submission" date="2019-09" db="EMBL/GenBank/DDBJ databases">
        <title>Bird 10,000 Genomes (B10K) Project - Family phase.</title>
        <authorList>
            <person name="Zhang G."/>
        </authorList>
    </citation>
    <scope>NUCLEOTIDE SEQUENCE [LARGE SCALE GENOMIC DNA]</scope>
    <source>
        <strain evidence="2">B10K-DU-001-16</strain>
        <tissue evidence="2">Muscle</tissue>
    </source>
</reference>
<evidence type="ECO:0000313" key="3">
    <source>
        <dbReference type="Proteomes" id="UP000534107"/>
    </source>
</evidence>
<sequence>QLFLTLILLFLVPDAAGAPGPLVGLASRRPLQPPATSWSFPRQKREEEEQETPSYLQWVAFEGKLPTDAVSNWNDYAKRLEFICSTPEHGCSVGAYVPEQGPYCLYPYAGWEQKTQNFKVLVNVGDFEVLGWMADSFGNVPKNSVEGCLSTDVFVGRNSYGVGKISREQRAFFVVVDKEEVWFKWYQVLVVKKGLADVTISHVRYNMSGAVESGEEVTLRKTTVRNEGCQRVKKEVTLEEDTEMDHDWDMDQRIFTTIRGVLQAAPLAFNGTRWEVTNVTDIPWMGGASTSQYVVHNQVVEEEMEPHTTCTVAMEGRRLDLHVPFTALLTRDFGDGQPHHVAITGWSRSRAVVGVRVGVKECWPI</sequence>
<feature type="chain" id="PRO_5029800530" evidence="1">
    <location>
        <begin position="18"/>
        <end position="365"/>
    </location>
</feature>
<protein>
    <submittedName>
        <fullName evidence="2">NATT4 protein</fullName>
    </submittedName>
</protein>
<dbReference type="SMART" id="SM00696">
    <property type="entry name" value="DM9"/>
    <property type="match status" value="1"/>
</dbReference>
<gene>
    <name evidence="2" type="primary">Natt4</name>
    <name evidence="2" type="ORF">BUCCAP_R08373</name>
</gene>
<dbReference type="PANTHER" id="PTHR31649:SF1">
    <property type="entry name" value="FARNESOIC ACID O-METHYL TRANSFERASE DOMAIN-CONTAINING PROTEIN"/>
    <property type="match status" value="1"/>
</dbReference>
<proteinExistence type="predicted"/>
<keyword evidence="3" id="KW-1185">Reference proteome</keyword>
<evidence type="ECO:0000313" key="2">
    <source>
        <dbReference type="EMBL" id="NXH18487.1"/>
    </source>
</evidence>
<comment type="caution">
    <text evidence="2">The sequence shown here is derived from an EMBL/GenBank/DDBJ whole genome shotgun (WGS) entry which is preliminary data.</text>
</comment>